<feature type="signal peptide" evidence="1">
    <location>
        <begin position="1"/>
        <end position="19"/>
    </location>
</feature>
<dbReference type="EMBL" id="JBHTOJ010000046">
    <property type="protein sequence ID" value="MFD1421852.1"/>
    <property type="molecule type" value="Genomic_DNA"/>
</dbReference>
<organism evidence="3 4">
    <name type="scientific">Lactiplantibacillus songbeiensis</name>
    <dbReference type="NCBI Taxonomy" id="2559920"/>
    <lineage>
        <taxon>Bacteria</taxon>
        <taxon>Bacillati</taxon>
        <taxon>Bacillota</taxon>
        <taxon>Bacilli</taxon>
        <taxon>Lactobacillales</taxon>
        <taxon>Lactobacillaceae</taxon>
        <taxon>Lactiplantibacillus</taxon>
    </lineage>
</organism>
<dbReference type="InterPro" id="IPR027994">
    <property type="entry name" value="WxL_dom"/>
</dbReference>
<dbReference type="Proteomes" id="UP001597188">
    <property type="component" value="Unassembled WGS sequence"/>
</dbReference>
<keyword evidence="4" id="KW-1185">Reference proteome</keyword>
<sequence length="194" mass="20354">MKKQLGLLTLGMTMALCLAAPIVGYAAEPGEQNATVTIEDASDAGAVLHAAPQITFTGLKNATDNVNTTGNVTGQLVVENTATKNDWEVTVNASDFMNKEHDKKLVYSNLHLGQGSVESDGPGQSPAISDITDWTGASKVMVSAGSGNLGKFTQTFGAVSIDVPKRQAAGEYESKVTWTLRQTVDGPGDIQKAR</sequence>
<feature type="chain" id="PRO_5045851208" evidence="1">
    <location>
        <begin position="20"/>
        <end position="194"/>
    </location>
</feature>
<proteinExistence type="predicted"/>
<dbReference type="RefSeq" id="WP_137633881.1">
    <property type="nucleotide sequence ID" value="NZ_BJDL01000003.1"/>
</dbReference>
<comment type="caution">
    <text evidence="3">The sequence shown here is derived from an EMBL/GenBank/DDBJ whole genome shotgun (WGS) entry which is preliminary data.</text>
</comment>
<evidence type="ECO:0000313" key="4">
    <source>
        <dbReference type="Proteomes" id="UP001597188"/>
    </source>
</evidence>
<evidence type="ECO:0000313" key="3">
    <source>
        <dbReference type="EMBL" id="MFD1421852.1"/>
    </source>
</evidence>
<name>A0ABW4C553_9LACO</name>
<keyword evidence="1" id="KW-0732">Signal</keyword>
<reference evidence="4" key="1">
    <citation type="journal article" date="2019" name="Int. J. Syst. Evol. Microbiol.">
        <title>The Global Catalogue of Microorganisms (GCM) 10K type strain sequencing project: providing services to taxonomists for standard genome sequencing and annotation.</title>
        <authorList>
            <consortium name="The Broad Institute Genomics Platform"/>
            <consortium name="The Broad Institute Genome Sequencing Center for Infectious Disease"/>
            <person name="Wu L."/>
            <person name="Ma J."/>
        </authorList>
    </citation>
    <scope>NUCLEOTIDE SEQUENCE [LARGE SCALE GENOMIC DNA]</scope>
    <source>
        <strain evidence="4">CCM 8931</strain>
    </source>
</reference>
<evidence type="ECO:0000259" key="2">
    <source>
        <dbReference type="Pfam" id="PF13731"/>
    </source>
</evidence>
<evidence type="ECO:0000256" key="1">
    <source>
        <dbReference type="SAM" id="SignalP"/>
    </source>
</evidence>
<accession>A0ABW4C553</accession>
<dbReference type="Pfam" id="PF13731">
    <property type="entry name" value="WxL"/>
    <property type="match status" value="1"/>
</dbReference>
<protein>
    <submittedName>
        <fullName evidence="3">WxL domain-containing protein</fullName>
    </submittedName>
</protein>
<feature type="domain" description="WxL" evidence="2">
    <location>
        <begin position="68"/>
        <end position="182"/>
    </location>
</feature>
<gene>
    <name evidence="3" type="ORF">ACFQ5L_12970</name>
</gene>